<dbReference type="GO" id="GO:0016020">
    <property type="term" value="C:membrane"/>
    <property type="evidence" value="ECO:0007669"/>
    <property type="project" value="UniProtKB-SubCell"/>
</dbReference>
<dbReference type="Pfam" id="PF01421">
    <property type="entry name" value="Reprolysin"/>
    <property type="match status" value="1"/>
</dbReference>
<dbReference type="GO" id="GO:0006509">
    <property type="term" value="P:membrane protein ectodomain proteolysis"/>
    <property type="evidence" value="ECO:0007669"/>
    <property type="project" value="TreeGrafter"/>
</dbReference>
<evidence type="ECO:0000256" key="10">
    <source>
        <dbReference type="SAM" id="MobiDB-lite"/>
    </source>
</evidence>
<dbReference type="OMA" id="SYMLEPC"/>
<evidence type="ECO:0000259" key="14">
    <source>
        <dbReference type="PROSITE" id="PS50215"/>
    </source>
</evidence>
<dbReference type="Pfam" id="PF08516">
    <property type="entry name" value="ADAM_CR"/>
    <property type="match status" value="1"/>
</dbReference>
<dbReference type="InterPro" id="IPR001590">
    <property type="entry name" value="Peptidase_M12B"/>
</dbReference>
<dbReference type="STRING" id="126957.T1JKJ7"/>
<feature type="active site" evidence="9">
    <location>
        <position position="264"/>
    </location>
</feature>
<keyword evidence="4" id="KW-0482">Metalloprotease</keyword>
<reference evidence="15" key="2">
    <citation type="submission" date="2015-02" db="UniProtKB">
        <authorList>
            <consortium name="EnsemblMetazoa"/>
        </authorList>
    </citation>
    <scope>IDENTIFICATION</scope>
</reference>
<evidence type="ECO:0000256" key="5">
    <source>
        <dbReference type="ARBA" id="ARBA00023136"/>
    </source>
</evidence>
<comment type="subcellular location">
    <subcellularLocation>
        <location evidence="1">Membrane</location>
        <topology evidence="1">Single-pass membrane protein</topology>
    </subcellularLocation>
</comment>
<keyword evidence="8" id="KW-0245">EGF-like domain</keyword>
<dbReference type="AlphaFoldDB" id="T1JKJ7"/>
<feature type="disulfide bond" evidence="8">
    <location>
        <begin position="585"/>
        <end position="594"/>
    </location>
</feature>
<evidence type="ECO:0000313" key="16">
    <source>
        <dbReference type="Proteomes" id="UP000014500"/>
    </source>
</evidence>
<accession>T1JKJ7</accession>
<feature type="disulfide bond" evidence="7">
    <location>
        <begin position="388"/>
        <end position="408"/>
    </location>
</feature>
<sequence>DLFPSYFVERHQHKGKTVIHKPYEKNSSHCYYHGKIENSHASWAAVSTCNGLSGIIFDGVEMHFIERIANSTDNLHYVYRESDMKPRNFSCGFKGSSTLTDTFTTRQRRFRRNLGIRGPYNSNKGSRYVELVLVNDYKEFKEMKENKDAVIARNKDIANLVNALYSPLNIFIALVGIEVWSEFDQITLAKDGDTTLTNFLHYRRERLVSEIPNDNAQLITGITFEGGVVGKALKGPICTYEYSGGVNMDHSPNVALVATTVAHELGHNFGMEHDNDECSCPDERCIMAPSSSSNSPTHWSECSIKYLHTAFDHGMDYCLRNQPSRILGPVCGNGFVEHGEECDCGLPLFCHNPCCNASSCTLFANATCATGECCEISTCQFKTAATLCRHSSGECDLPEYCDGKNEFCPNDVFKQDGSSCSNERAYCYRGDCRSHSDQCKLLWGPTGQMSDSRCFDQNKRGSASGNCGYLRLNQTYKPCDRDDILCGMLHCTHLNERLEFGMESVAIQSRSFITTGGKILACRSAIVDLGLNSIDPGLAPDGARCGINKVCVSQRCMPVDSLRTAKCPYDCNGNGVCNSRGNCHCKVGYAPPFCDVEGSGGSEDSGPAADPHEQNYLATVLYIFFLGVVPVVSAAVCAGYYYRQIFQKWWIQKTREQAIKSRAKEAAHRKKSRKEKFTVDRNSLRSVDISTPMQPDLLPANALVKSHNSIPTSPVTTLPRQPSNQGTLVHKHSVKAAKLNLDRNSLRNLEISQPILQQDLTNSNRIVPIRPAPPLPNGKCGSDYGPSWSPDTSRNPVSRSSSIQSGASSTQSSTRRKRLSGPSLRPANPPPRPPPPKTPSTSIIYEQPIYNEIYDDCQNHSNGRNNNQEEAKSQIYATINNPTSKNQSFPRHAIKDRPLPNVPTALKSTPSVVAALARRFETPSAETKSTKPPLMQKPQLSGAPKAEITEYYKGPALK</sequence>
<evidence type="ECO:0000256" key="4">
    <source>
        <dbReference type="ARBA" id="ARBA00023049"/>
    </source>
</evidence>
<dbReference type="PROSITE" id="PS01186">
    <property type="entry name" value="EGF_2"/>
    <property type="match status" value="1"/>
</dbReference>
<evidence type="ECO:0000256" key="7">
    <source>
        <dbReference type="PROSITE-ProRule" id="PRU00068"/>
    </source>
</evidence>
<keyword evidence="3 11" id="KW-1133">Transmembrane helix</keyword>
<evidence type="ECO:0000259" key="13">
    <source>
        <dbReference type="PROSITE" id="PS50214"/>
    </source>
</evidence>
<dbReference type="Gene3D" id="4.10.70.10">
    <property type="entry name" value="Disintegrin domain"/>
    <property type="match status" value="1"/>
</dbReference>
<evidence type="ECO:0000256" key="1">
    <source>
        <dbReference type="ARBA" id="ARBA00004167"/>
    </source>
</evidence>
<organism evidence="15 16">
    <name type="scientific">Strigamia maritima</name>
    <name type="common">European centipede</name>
    <name type="synonym">Geophilus maritimus</name>
    <dbReference type="NCBI Taxonomy" id="126957"/>
    <lineage>
        <taxon>Eukaryota</taxon>
        <taxon>Metazoa</taxon>
        <taxon>Ecdysozoa</taxon>
        <taxon>Arthropoda</taxon>
        <taxon>Myriapoda</taxon>
        <taxon>Chilopoda</taxon>
        <taxon>Pleurostigmophora</taxon>
        <taxon>Geophilomorpha</taxon>
        <taxon>Linotaeniidae</taxon>
        <taxon>Strigamia</taxon>
    </lineage>
</organism>
<feature type="domain" description="Peptidase M12B" evidence="14">
    <location>
        <begin position="127"/>
        <end position="323"/>
    </location>
</feature>
<feature type="domain" description="Disintegrin" evidence="13">
    <location>
        <begin position="328"/>
        <end position="416"/>
    </location>
</feature>
<feature type="disulfide bond" evidence="9">
    <location>
        <begin position="278"/>
        <end position="302"/>
    </location>
</feature>
<dbReference type="HOGENOM" id="CLU_012714_3_0_1"/>
<dbReference type="InterPro" id="IPR001762">
    <property type="entry name" value="Disintegrin_dom"/>
</dbReference>
<dbReference type="PROSITE" id="PS50026">
    <property type="entry name" value="EGF_3"/>
    <property type="match status" value="1"/>
</dbReference>
<dbReference type="GO" id="GO:0004222">
    <property type="term" value="F:metalloendopeptidase activity"/>
    <property type="evidence" value="ECO:0007669"/>
    <property type="project" value="InterPro"/>
</dbReference>
<keyword evidence="9" id="KW-0862">Zinc</keyword>
<dbReference type="EnsemblMetazoa" id="SMAR014377-RA">
    <property type="protein sequence ID" value="SMAR014377-PA"/>
    <property type="gene ID" value="SMAR014377"/>
</dbReference>
<feature type="binding site" evidence="9">
    <location>
        <position position="267"/>
    </location>
    <ligand>
        <name>Zn(2+)</name>
        <dbReference type="ChEBI" id="CHEBI:29105"/>
        <note>catalytic</note>
    </ligand>
</feature>
<keyword evidence="6 8" id="KW-1015">Disulfide bond</keyword>
<feature type="disulfide bond" evidence="8">
    <location>
        <begin position="567"/>
        <end position="577"/>
    </location>
</feature>
<feature type="binding site" evidence="9">
    <location>
        <position position="273"/>
    </location>
    <ligand>
        <name>Zn(2+)</name>
        <dbReference type="ChEBI" id="CHEBI:29105"/>
        <note>catalytic</note>
    </ligand>
</feature>
<dbReference type="CDD" id="cd04269">
    <property type="entry name" value="ZnMc_adamalysin_II_like"/>
    <property type="match status" value="1"/>
</dbReference>
<keyword evidence="4" id="KW-0645">Protease</keyword>
<name>T1JKJ7_STRMM</name>
<feature type="disulfide bond" evidence="9">
    <location>
        <begin position="238"/>
        <end position="318"/>
    </location>
</feature>
<evidence type="ECO:0000256" key="3">
    <source>
        <dbReference type="ARBA" id="ARBA00022989"/>
    </source>
</evidence>
<proteinExistence type="predicted"/>
<dbReference type="SUPFAM" id="SSF55486">
    <property type="entry name" value="Metalloproteases ('zincins'), catalytic domain"/>
    <property type="match status" value="1"/>
</dbReference>
<dbReference type="PROSITE" id="PS50215">
    <property type="entry name" value="ADAM_MEPRO"/>
    <property type="match status" value="1"/>
</dbReference>
<dbReference type="InterPro" id="IPR036436">
    <property type="entry name" value="Disintegrin_dom_sf"/>
</dbReference>
<evidence type="ECO:0000256" key="6">
    <source>
        <dbReference type="ARBA" id="ARBA00023157"/>
    </source>
</evidence>
<dbReference type="Proteomes" id="UP000014500">
    <property type="component" value="Unassembled WGS sequence"/>
</dbReference>
<dbReference type="SMART" id="SM00608">
    <property type="entry name" value="ACR"/>
    <property type="match status" value="1"/>
</dbReference>
<dbReference type="PROSITE" id="PS50214">
    <property type="entry name" value="DISINTEGRIN_2"/>
    <property type="match status" value="1"/>
</dbReference>
<keyword evidence="4" id="KW-0378">Hydrolase</keyword>
<dbReference type="SUPFAM" id="SSF57552">
    <property type="entry name" value="Blood coagulation inhibitor (disintegrin)"/>
    <property type="match status" value="1"/>
</dbReference>
<dbReference type="eggNOG" id="KOG3607">
    <property type="taxonomic scope" value="Eukaryota"/>
</dbReference>
<dbReference type="InterPro" id="IPR034027">
    <property type="entry name" value="Reprolysin_adamalysin"/>
</dbReference>
<feature type="binding site" evidence="9">
    <location>
        <position position="263"/>
    </location>
    <ligand>
        <name>Zn(2+)</name>
        <dbReference type="ChEBI" id="CHEBI:29105"/>
        <note>catalytic</note>
    </ligand>
</feature>
<dbReference type="FunFam" id="3.40.390.10:FF:000002">
    <property type="entry name" value="Disintegrin and metalloproteinase domain-containing protein 22"/>
    <property type="match status" value="1"/>
</dbReference>
<dbReference type="EMBL" id="JH432222">
    <property type="status" value="NOT_ANNOTATED_CDS"/>
    <property type="molecule type" value="Genomic_DNA"/>
</dbReference>
<dbReference type="InterPro" id="IPR006586">
    <property type="entry name" value="ADAM_Cys-rich"/>
</dbReference>
<protein>
    <recommendedName>
        <fullName evidence="17">Peptidase M12B domain-containing protein</fullName>
    </recommendedName>
</protein>
<dbReference type="Pfam" id="PF00200">
    <property type="entry name" value="Disintegrin"/>
    <property type="match status" value="1"/>
</dbReference>
<dbReference type="GO" id="GO:0046872">
    <property type="term" value="F:metal ion binding"/>
    <property type="evidence" value="ECO:0007669"/>
    <property type="project" value="UniProtKB-KW"/>
</dbReference>
<dbReference type="Gene3D" id="3.40.390.10">
    <property type="entry name" value="Collagenase (Catalytic Domain)"/>
    <property type="match status" value="1"/>
</dbReference>
<evidence type="ECO:0000256" key="2">
    <source>
        <dbReference type="ARBA" id="ARBA00022692"/>
    </source>
</evidence>
<keyword evidence="16" id="KW-1185">Reference proteome</keyword>
<comment type="caution">
    <text evidence="8">Lacks conserved residue(s) required for the propagation of feature annotation.</text>
</comment>
<feature type="compositionally biased region" description="Low complexity" evidence="10">
    <location>
        <begin position="798"/>
        <end position="813"/>
    </location>
</feature>
<feature type="region of interest" description="Disordered" evidence="10">
    <location>
        <begin position="922"/>
        <end position="947"/>
    </location>
</feature>
<evidence type="ECO:0000256" key="11">
    <source>
        <dbReference type="SAM" id="Phobius"/>
    </source>
</evidence>
<feature type="region of interest" description="Disordered" evidence="10">
    <location>
        <begin position="766"/>
        <end position="842"/>
    </location>
</feature>
<dbReference type="InterPro" id="IPR000742">
    <property type="entry name" value="EGF"/>
</dbReference>
<keyword evidence="9" id="KW-0479">Metal-binding</keyword>
<dbReference type="PANTHER" id="PTHR11905">
    <property type="entry name" value="ADAM A DISINTEGRIN AND METALLOPROTEASE DOMAIN"/>
    <property type="match status" value="1"/>
</dbReference>
<dbReference type="FunFam" id="4.10.70.10:FF:000001">
    <property type="entry name" value="Disintegrin and metalloproteinase domain-containing protein 22"/>
    <property type="match status" value="1"/>
</dbReference>
<feature type="disulfide bond" evidence="9">
    <location>
        <begin position="280"/>
        <end position="285"/>
    </location>
</feature>
<feature type="compositionally biased region" description="Polar residues" evidence="10">
    <location>
        <begin position="708"/>
        <end position="727"/>
    </location>
</feature>
<dbReference type="PhylomeDB" id="T1JKJ7"/>
<evidence type="ECO:0000313" key="15">
    <source>
        <dbReference type="EnsemblMetazoa" id="SMAR014377-PA"/>
    </source>
</evidence>
<evidence type="ECO:0000256" key="8">
    <source>
        <dbReference type="PROSITE-ProRule" id="PRU00076"/>
    </source>
</evidence>
<feature type="compositionally biased region" description="Pro residues" evidence="10">
    <location>
        <begin position="827"/>
        <end position="838"/>
    </location>
</feature>
<evidence type="ECO:0008006" key="17">
    <source>
        <dbReference type="Google" id="ProtNLM"/>
    </source>
</evidence>
<keyword evidence="2 11" id="KW-0812">Transmembrane</keyword>
<dbReference type="InterPro" id="IPR024079">
    <property type="entry name" value="MetalloPept_cat_dom_sf"/>
</dbReference>
<dbReference type="SMART" id="SM00050">
    <property type="entry name" value="DISIN"/>
    <property type="match status" value="1"/>
</dbReference>
<evidence type="ECO:0000259" key="12">
    <source>
        <dbReference type="PROSITE" id="PS50026"/>
    </source>
</evidence>
<reference evidence="16" key="1">
    <citation type="submission" date="2011-05" db="EMBL/GenBank/DDBJ databases">
        <authorList>
            <person name="Richards S.R."/>
            <person name="Qu J."/>
            <person name="Jiang H."/>
            <person name="Jhangiani S.N."/>
            <person name="Agravi P."/>
            <person name="Goodspeed R."/>
            <person name="Gross S."/>
            <person name="Mandapat C."/>
            <person name="Jackson L."/>
            <person name="Mathew T."/>
            <person name="Pu L."/>
            <person name="Thornton R."/>
            <person name="Saada N."/>
            <person name="Wilczek-Boney K.B."/>
            <person name="Lee S."/>
            <person name="Kovar C."/>
            <person name="Wu Y."/>
            <person name="Scherer S.E."/>
            <person name="Worley K.C."/>
            <person name="Muzny D.M."/>
            <person name="Gibbs R."/>
        </authorList>
    </citation>
    <scope>NUCLEOTIDE SEQUENCE</scope>
    <source>
        <strain evidence="16">Brora</strain>
    </source>
</reference>
<feature type="domain" description="EGF-like" evidence="12">
    <location>
        <begin position="563"/>
        <end position="595"/>
    </location>
</feature>
<feature type="transmembrane region" description="Helical" evidence="11">
    <location>
        <begin position="620"/>
        <end position="642"/>
    </location>
</feature>
<evidence type="ECO:0000256" key="9">
    <source>
        <dbReference type="PROSITE-ProRule" id="PRU00276"/>
    </source>
</evidence>
<dbReference type="PANTHER" id="PTHR11905:SF159">
    <property type="entry name" value="ADAM METALLOPROTEASE"/>
    <property type="match status" value="1"/>
</dbReference>
<feature type="region of interest" description="Disordered" evidence="10">
    <location>
        <begin position="708"/>
        <end position="729"/>
    </location>
</feature>
<keyword evidence="5 11" id="KW-0472">Membrane</keyword>